<keyword evidence="11 14" id="KW-0326">Glycosidase</keyword>
<feature type="signal peptide" evidence="16">
    <location>
        <begin position="1"/>
        <end position="19"/>
    </location>
</feature>
<keyword evidence="15" id="KW-0812">Transmembrane</keyword>
<feature type="chain" id="PRO_5035210230" description="Mannan endo-1,6-alpha-mannosidase" evidence="16">
    <location>
        <begin position="20"/>
        <end position="453"/>
    </location>
</feature>
<dbReference type="FunFam" id="1.50.10.20:FF:000006">
    <property type="entry name" value="Mannan endo-1,6-alpha-mannosidase"/>
    <property type="match status" value="1"/>
</dbReference>
<accession>A0A8J2T3U4</accession>
<evidence type="ECO:0000256" key="6">
    <source>
        <dbReference type="ARBA" id="ARBA00022729"/>
    </source>
</evidence>
<evidence type="ECO:0000256" key="14">
    <source>
        <dbReference type="PIRNR" id="PIRNR016302"/>
    </source>
</evidence>
<keyword evidence="12" id="KW-0961">Cell wall biogenesis/degradation</keyword>
<dbReference type="AlphaFoldDB" id="A0A8J2T3U4"/>
<dbReference type="GO" id="GO:0007117">
    <property type="term" value="P:budding cell bud growth"/>
    <property type="evidence" value="ECO:0007669"/>
    <property type="project" value="TreeGrafter"/>
</dbReference>
<comment type="similarity">
    <text evidence="3 14">Belongs to the glycosyl hydrolase 76 family.</text>
</comment>
<dbReference type="InterPro" id="IPR008928">
    <property type="entry name" value="6-hairpin_glycosidase_sf"/>
</dbReference>
<dbReference type="Proteomes" id="UP000019375">
    <property type="component" value="Unassembled WGS sequence"/>
</dbReference>
<keyword evidence="8 15" id="KW-0472">Membrane</keyword>
<keyword evidence="15" id="KW-1133">Transmembrane helix</keyword>
<sequence>MLLMNIIAWLLHAIIPVWALDLEVESKDSVCAATALIQQGMLDYYAGDKYGGAVGMFQSPYYWWQAGEAFGGMLDNWYFCQNNTFENLIRKAMLAQTGTKYDYMPDNQTMVEGNDDQGVWGLTVMGAVERNFTDPGDGKPGWLAMAQAIFNEVWSRWDDEHCGGGVRWQIFTWNSGYNYKNTISNACLFQLAARLGRYTNNQTYLHIAEEVFDWLHDVGYVVLSDKGNVYDGAEIDSNCTEVTRLEWTYNHGIVLGGLAYMYNATNGSSTWEERVSQILGGATDYFFENDIMYESGCQHNDSSTCNNDQRSFRSIFSRMLGLTSVLVPSVSDQIDTLLTASAAAAAKSCSGGTDGHTCGLNWFKGAWDGQYGLGEQMSALEVIQNTLVHTRPAPFTASDGGSSVGDASAGLNSSTTNVLQNKLSINTGDRAGAAVVTAVVLMIVVGGSVWMLF</sequence>
<evidence type="ECO:0000256" key="11">
    <source>
        <dbReference type="ARBA" id="ARBA00023295"/>
    </source>
</evidence>
<dbReference type="GO" id="GO:0098552">
    <property type="term" value="C:side of membrane"/>
    <property type="evidence" value="ECO:0007669"/>
    <property type="project" value="UniProtKB-KW"/>
</dbReference>
<evidence type="ECO:0000256" key="16">
    <source>
        <dbReference type="SAM" id="SignalP"/>
    </source>
</evidence>
<dbReference type="PIRSF" id="PIRSF016302">
    <property type="entry name" value="Man_a_manosd"/>
    <property type="match status" value="1"/>
</dbReference>
<keyword evidence="10" id="KW-0449">Lipoprotein</keyword>
<evidence type="ECO:0000256" key="1">
    <source>
        <dbReference type="ARBA" id="ARBA00001452"/>
    </source>
</evidence>
<comment type="subcellular location">
    <subcellularLocation>
        <location evidence="2">Cell membrane</location>
        <topology evidence="2">Lipid-anchor</topology>
        <topology evidence="2">GPI-anchor</topology>
    </subcellularLocation>
</comment>
<dbReference type="PANTHER" id="PTHR12145">
    <property type="entry name" value="MANNAN ENDO-1,6-ALPHA-MANNOSIDASE DCW1"/>
    <property type="match status" value="1"/>
</dbReference>
<dbReference type="GO" id="GO:0008496">
    <property type="term" value="F:mannan endo-1,6-alpha-mannosidase activity"/>
    <property type="evidence" value="ECO:0007669"/>
    <property type="project" value="UniProtKB-UniRule"/>
</dbReference>
<evidence type="ECO:0000256" key="8">
    <source>
        <dbReference type="ARBA" id="ARBA00023136"/>
    </source>
</evidence>
<reference evidence="18" key="1">
    <citation type="journal article" date="2013" name="Genome Announc.">
        <title>Genome sequence of the food spoilage yeast Zygosaccharomyces bailii CLIB 213(T).</title>
        <authorList>
            <person name="Galeote V."/>
            <person name="Bigey F."/>
            <person name="Devillers H."/>
            <person name="Neuveglise C."/>
            <person name="Dequin S."/>
        </authorList>
    </citation>
    <scope>NUCLEOTIDE SEQUENCE [LARGE SCALE GENOMIC DNA]</scope>
    <source>
        <strain evidence="18">CLIB 213 / ATCC 58445 / CBS 680 / CCRC 21525 / NBRC 1098 / NCYC 1416 / NRRL Y-2227</strain>
    </source>
</reference>
<evidence type="ECO:0000256" key="13">
    <source>
        <dbReference type="ARBA" id="ARBA00054068"/>
    </source>
</evidence>
<keyword evidence="5" id="KW-0336">GPI-anchor</keyword>
<proteinExistence type="inferred from homology"/>
<dbReference type="InterPro" id="IPR014480">
    <property type="entry name" value="Mannan-1_6-alpha_mannosidase"/>
</dbReference>
<dbReference type="OrthoDB" id="4187847at2759"/>
<evidence type="ECO:0000256" key="7">
    <source>
        <dbReference type="ARBA" id="ARBA00022801"/>
    </source>
</evidence>
<dbReference type="GO" id="GO:0005886">
    <property type="term" value="C:plasma membrane"/>
    <property type="evidence" value="ECO:0007669"/>
    <property type="project" value="UniProtKB-SubCell"/>
</dbReference>
<evidence type="ECO:0000256" key="9">
    <source>
        <dbReference type="ARBA" id="ARBA00023180"/>
    </source>
</evidence>
<keyword evidence="18" id="KW-1185">Reference proteome</keyword>
<comment type="catalytic activity">
    <reaction evidence="1 14">
        <text>Random hydrolysis of (1-&gt;6)-alpha-D-mannosidic linkages in unbranched (1-&gt;6)-mannans.</text>
        <dbReference type="EC" id="3.2.1.101"/>
    </reaction>
</comment>
<keyword evidence="9" id="KW-0325">Glycoprotein</keyword>
<dbReference type="EMBL" id="HG316455">
    <property type="protein sequence ID" value="CDF88605.1"/>
    <property type="molecule type" value="Genomic_DNA"/>
</dbReference>
<evidence type="ECO:0000256" key="12">
    <source>
        <dbReference type="ARBA" id="ARBA00023316"/>
    </source>
</evidence>
<dbReference type="InterPro" id="IPR005198">
    <property type="entry name" value="Glyco_hydro_76"/>
</dbReference>
<gene>
    <name evidence="17" type="ORF">BN860_14158g</name>
</gene>
<evidence type="ECO:0000256" key="5">
    <source>
        <dbReference type="ARBA" id="ARBA00022622"/>
    </source>
</evidence>
<evidence type="ECO:0000313" key="18">
    <source>
        <dbReference type="Proteomes" id="UP000019375"/>
    </source>
</evidence>
<evidence type="ECO:0000256" key="10">
    <source>
        <dbReference type="ARBA" id="ARBA00023288"/>
    </source>
</evidence>
<dbReference type="Gene3D" id="1.50.10.20">
    <property type="match status" value="1"/>
</dbReference>
<dbReference type="PANTHER" id="PTHR12145:SF21">
    <property type="entry name" value="MANNAN ENDO-1,6-ALPHA-MANNOSIDASE DFG5"/>
    <property type="match status" value="1"/>
</dbReference>
<comment type="function">
    <text evidence="13">Required for normal synthesis of the cell wall.</text>
</comment>
<organism evidence="17 18">
    <name type="scientific">Zygosaccharomyces bailii (strain CLIB 213 / ATCC 58445 / CBS 680 / BCRC 21525 / NBRC 1098 / NCYC 1416 / NRRL Y-2227)</name>
    <dbReference type="NCBI Taxonomy" id="1333698"/>
    <lineage>
        <taxon>Eukaryota</taxon>
        <taxon>Fungi</taxon>
        <taxon>Dikarya</taxon>
        <taxon>Ascomycota</taxon>
        <taxon>Saccharomycotina</taxon>
        <taxon>Saccharomycetes</taxon>
        <taxon>Saccharomycetales</taxon>
        <taxon>Saccharomycetaceae</taxon>
        <taxon>Zygosaccharomyces</taxon>
    </lineage>
</organism>
<evidence type="ECO:0000313" key="17">
    <source>
        <dbReference type="EMBL" id="CDF88605.1"/>
    </source>
</evidence>
<dbReference type="SUPFAM" id="SSF48208">
    <property type="entry name" value="Six-hairpin glycosidases"/>
    <property type="match status" value="1"/>
</dbReference>
<feature type="transmembrane region" description="Helical" evidence="15">
    <location>
        <begin position="431"/>
        <end position="452"/>
    </location>
</feature>
<dbReference type="Pfam" id="PF03663">
    <property type="entry name" value="Glyco_hydro_76"/>
    <property type="match status" value="1"/>
</dbReference>
<keyword evidence="7 14" id="KW-0378">Hydrolase</keyword>
<evidence type="ECO:0000256" key="15">
    <source>
        <dbReference type="SAM" id="Phobius"/>
    </source>
</evidence>
<evidence type="ECO:0000256" key="3">
    <source>
        <dbReference type="ARBA" id="ARBA00009699"/>
    </source>
</evidence>
<dbReference type="GO" id="GO:0009272">
    <property type="term" value="P:fungal-type cell wall biogenesis"/>
    <property type="evidence" value="ECO:0007669"/>
    <property type="project" value="TreeGrafter"/>
</dbReference>
<dbReference type="GO" id="GO:0071555">
    <property type="term" value="P:cell wall organization"/>
    <property type="evidence" value="ECO:0007669"/>
    <property type="project" value="UniProtKB-KW"/>
</dbReference>
<evidence type="ECO:0000256" key="2">
    <source>
        <dbReference type="ARBA" id="ARBA00004609"/>
    </source>
</evidence>
<protein>
    <recommendedName>
        <fullName evidence="4 14">Mannan endo-1,6-alpha-mannosidase</fullName>
        <ecNumber evidence="4 14">3.2.1.101</ecNumber>
    </recommendedName>
</protein>
<keyword evidence="6 16" id="KW-0732">Signal</keyword>
<evidence type="ECO:0000256" key="4">
    <source>
        <dbReference type="ARBA" id="ARBA00012350"/>
    </source>
</evidence>
<name>A0A8J2T3U4_ZYGB2</name>
<dbReference type="GO" id="GO:0016052">
    <property type="term" value="P:carbohydrate catabolic process"/>
    <property type="evidence" value="ECO:0007669"/>
    <property type="project" value="InterPro"/>
</dbReference>
<dbReference type="EC" id="3.2.1.101" evidence="4 14"/>